<evidence type="ECO:0000313" key="2">
    <source>
        <dbReference type="Proteomes" id="UP001215956"/>
    </source>
</evidence>
<evidence type="ECO:0008006" key="3">
    <source>
        <dbReference type="Google" id="ProtNLM"/>
    </source>
</evidence>
<sequence>MFFGRGKGDLRAFVSINYGSDRIRQVALKVPPGTSVLDALLAAADVEISREESAVGGCRSQVASIDGFSNDIDHVWLYYVFERGGSSWRIPKEMADGLMVSEGMRIGWRLYNLKEGSPVPKEGPLWSSRCASKTRTCGRKFS</sequence>
<name>A0ABT5XCW2_9EURY</name>
<accession>A0ABT5XCW2</accession>
<proteinExistence type="predicted"/>
<dbReference type="RefSeq" id="WP_316968237.1">
    <property type="nucleotide sequence ID" value="NZ_JARFPL010000006.1"/>
</dbReference>
<dbReference type="Proteomes" id="UP001215956">
    <property type="component" value="Unassembled WGS sequence"/>
</dbReference>
<evidence type="ECO:0000313" key="1">
    <source>
        <dbReference type="EMBL" id="MDF0592529.1"/>
    </source>
</evidence>
<comment type="caution">
    <text evidence="1">The sequence shown here is derived from an EMBL/GenBank/DDBJ whole genome shotgun (WGS) entry which is preliminary data.</text>
</comment>
<keyword evidence="2" id="KW-1185">Reference proteome</keyword>
<gene>
    <name evidence="1" type="ORF">P0O24_02895</name>
</gene>
<protein>
    <recommendedName>
        <fullName evidence="3">DUF4430 domain-containing protein</fullName>
    </recommendedName>
</protein>
<dbReference type="EMBL" id="JARFPL010000006">
    <property type="protein sequence ID" value="MDF0592529.1"/>
    <property type="molecule type" value="Genomic_DNA"/>
</dbReference>
<organism evidence="1 2">
    <name type="scientific">Candidatus Methanocrinis alkalitolerans</name>
    <dbReference type="NCBI Taxonomy" id="3033395"/>
    <lineage>
        <taxon>Archaea</taxon>
        <taxon>Methanobacteriati</taxon>
        <taxon>Methanobacteriota</taxon>
        <taxon>Stenosarchaea group</taxon>
        <taxon>Methanomicrobia</taxon>
        <taxon>Methanotrichales</taxon>
        <taxon>Methanotrichaceae</taxon>
        <taxon>Methanocrinis</taxon>
    </lineage>
</organism>
<reference evidence="1 2" key="1">
    <citation type="submission" date="2023-03" db="EMBL/GenBank/DDBJ databases">
        <title>Whole genome sequencing of Methanotrichaceae archaeon M04Ac.</title>
        <authorList>
            <person name="Khomyakova M.A."/>
            <person name="Merkel A.Y."/>
            <person name="Slobodkin A.I."/>
        </authorList>
    </citation>
    <scope>NUCLEOTIDE SEQUENCE [LARGE SCALE GENOMIC DNA]</scope>
    <source>
        <strain evidence="1 2">M04Ac</strain>
    </source>
</reference>